<dbReference type="InterPro" id="IPR013747">
    <property type="entry name" value="ACP_syn_III_C"/>
</dbReference>
<keyword evidence="1" id="KW-0808">Transferase</keyword>
<dbReference type="Proteomes" id="UP001595697">
    <property type="component" value="Unassembled WGS sequence"/>
</dbReference>
<keyword evidence="2" id="KW-0012">Acyltransferase</keyword>
<comment type="caution">
    <text evidence="5">The sequence shown here is derived from an EMBL/GenBank/DDBJ whole genome shotgun (WGS) entry which is preliminary data.</text>
</comment>
<feature type="domain" description="Beta-ketoacyl-[acyl-carrier-protein] synthase III C-terminal" evidence="3">
    <location>
        <begin position="238"/>
        <end position="322"/>
    </location>
</feature>
<dbReference type="RefSeq" id="WP_247259801.1">
    <property type="nucleotide sequence ID" value="NZ_JALJQZ010000004.1"/>
</dbReference>
<gene>
    <name evidence="5" type="ORF">ACFOVS_15390</name>
</gene>
<dbReference type="Pfam" id="PF08545">
    <property type="entry name" value="ACP_syn_III"/>
    <property type="match status" value="1"/>
</dbReference>
<reference evidence="6" key="1">
    <citation type="journal article" date="2019" name="Int. J. Syst. Evol. Microbiol.">
        <title>The Global Catalogue of Microorganisms (GCM) 10K type strain sequencing project: providing services to taxonomists for standard genome sequencing and annotation.</title>
        <authorList>
            <consortium name="The Broad Institute Genomics Platform"/>
            <consortium name="The Broad Institute Genome Sequencing Center for Infectious Disease"/>
            <person name="Wu L."/>
            <person name="Ma J."/>
        </authorList>
    </citation>
    <scope>NUCLEOTIDE SEQUENCE [LARGE SCALE GENOMIC DNA]</scope>
    <source>
        <strain evidence="6">TBRC 5781</strain>
    </source>
</reference>
<keyword evidence="6" id="KW-1185">Reference proteome</keyword>
<name>A0ABV8ECI7_9HYPH</name>
<proteinExistence type="predicted"/>
<dbReference type="InterPro" id="IPR013751">
    <property type="entry name" value="ACP_syn_III_N"/>
</dbReference>
<evidence type="ECO:0000256" key="1">
    <source>
        <dbReference type="ARBA" id="ARBA00022679"/>
    </source>
</evidence>
<evidence type="ECO:0000259" key="3">
    <source>
        <dbReference type="Pfam" id="PF08541"/>
    </source>
</evidence>
<evidence type="ECO:0000259" key="4">
    <source>
        <dbReference type="Pfam" id="PF08545"/>
    </source>
</evidence>
<dbReference type="EMBL" id="JBHSBD010000065">
    <property type="protein sequence ID" value="MFC3969497.1"/>
    <property type="molecule type" value="Genomic_DNA"/>
</dbReference>
<dbReference type="InterPro" id="IPR016039">
    <property type="entry name" value="Thiolase-like"/>
</dbReference>
<dbReference type="PANTHER" id="PTHR34069:SF2">
    <property type="entry name" value="BETA-KETOACYL-[ACYL-CARRIER-PROTEIN] SYNTHASE III"/>
    <property type="match status" value="1"/>
</dbReference>
<sequence>MRNRSISGIAIKAITAALPTTTLDTDFFSSLYGEKEVARIVRGTGIRSIRVAQQISTSQLIVAAVNHLAHNTQLDLGQVDGLIVVTQTPDDWSPGVAYAVHEALDLAKDAFVCDINAGCAGYVCGLIQAASLIASGACDKVLLCTGDRNTRLTANEDYQVRMLFGDAASATLICKGEDKLDFVTGADGTGRKLLGVDLSYDKTSASAATVACLKMDGAAVMGFVMSRVPDALMCLLNSLHLKASDIDLFAMHQPNEFVLNYLRRNIGVDASAMPIDVDGVGNTNSTSIPLVLCRTETGTGLGKANTILCGFGVGLAWNALHLDLSKTRFIQPIDVEDKTF</sequence>
<accession>A0ABV8ECI7</accession>
<organism evidence="5 6">
    <name type="scientific">Rhizobium lemnae</name>
    <dbReference type="NCBI Taxonomy" id="1214924"/>
    <lineage>
        <taxon>Bacteria</taxon>
        <taxon>Pseudomonadati</taxon>
        <taxon>Pseudomonadota</taxon>
        <taxon>Alphaproteobacteria</taxon>
        <taxon>Hyphomicrobiales</taxon>
        <taxon>Rhizobiaceae</taxon>
        <taxon>Rhizobium/Agrobacterium group</taxon>
        <taxon>Rhizobium</taxon>
    </lineage>
</organism>
<protein>
    <submittedName>
        <fullName evidence="5">3-oxoacyl-ACP synthase III family protein</fullName>
    </submittedName>
</protein>
<dbReference type="SUPFAM" id="SSF53901">
    <property type="entry name" value="Thiolase-like"/>
    <property type="match status" value="1"/>
</dbReference>
<feature type="domain" description="Beta-ketoacyl-[acyl-carrier-protein] synthase III N-terminal" evidence="4">
    <location>
        <begin position="114"/>
        <end position="188"/>
    </location>
</feature>
<dbReference type="Gene3D" id="3.40.47.10">
    <property type="match status" value="1"/>
</dbReference>
<evidence type="ECO:0000313" key="6">
    <source>
        <dbReference type="Proteomes" id="UP001595697"/>
    </source>
</evidence>
<evidence type="ECO:0000256" key="2">
    <source>
        <dbReference type="ARBA" id="ARBA00023315"/>
    </source>
</evidence>
<dbReference type="Pfam" id="PF08541">
    <property type="entry name" value="ACP_syn_III_C"/>
    <property type="match status" value="1"/>
</dbReference>
<evidence type="ECO:0000313" key="5">
    <source>
        <dbReference type="EMBL" id="MFC3969497.1"/>
    </source>
</evidence>
<dbReference type="PANTHER" id="PTHR34069">
    <property type="entry name" value="3-OXOACYL-[ACYL-CARRIER-PROTEIN] SYNTHASE 3"/>
    <property type="match status" value="1"/>
</dbReference>